<dbReference type="Pfam" id="PF03928">
    <property type="entry name" value="HbpS-like"/>
    <property type="match status" value="1"/>
</dbReference>
<dbReference type="AlphaFoldDB" id="A0A543D3T0"/>
<proteinExistence type="predicted"/>
<dbReference type="PIRSF" id="PIRSF008757">
    <property type="entry name" value="UCP008757"/>
    <property type="match status" value="1"/>
</dbReference>
<protein>
    <submittedName>
        <fullName evidence="1">Uncharacterized protein (UPF0303 family)</fullName>
    </submittedName>
</protein>
<dbReference type="PANTHER" id="PTHR28255">
    <property type="match status" value="1"/>
</dbReference>
<organism evidence="1 2">
    <name type="scientific">Pseudonocardia kunmingensis</name>
    <dbReference type="NCBI Taxonomy" id="630975"/>
    <lineage>
        <taxon>Bacteria</taxon>
        <taxon>Bacillati</taxon>
        <taxon>Actinomycetota</taxon>
        <taxon>Actinomycetes</taxon>
        <taxon>Pseudonocardiales</taxon>
        <taxon>Pseudonocardiaceae</taxon>
        <taxon>Pseudonocardia</taxon>
    </lineage>
</organism>
<keyword evidence="2" id="KW-1185">Reference proteome</keyword>
<dbReference type="InterPro" id="IPR005624">
    <property type="entry name" value="PduO/GlcC-like"/>
</dbReference>
<dbReference type="RefSeq" id="WP_211367048.1">
    <property type="nucleotide sequence ID" value="NZ_VFPA01000005.1"/>
</dbReference>
<sequence length="156" mass="17412">MTYSSEFHDRILAEERELVFDAFTRADAWQLGSRMRAAAVERELPIVIGIVLGEQRVFHCALDGAVPDNDSWLERKTRAALHFQRSTMGVGEQFRVQGRVYETDSRLPADRYAANGGVFPIRLHGTGVVGAVGVSGLPQVRDHEFVVEQLRAFRGA</sequence>
<dbReference type="NCBIfam" id="NF002696">
    <property type="entry name" value="PRK02487.1-5"/>
    <property type="match status" value="1"/>
</dbReference>
<dbReference type="EMBL" id="VFPA01000005">
    <property type="protein sequence ID" value="TQM03991.1"/>
    <property type="molecule type" value="Genomic_DNA"/>
</dbReference>
<reference evidence="1 2" key="1">
    <citation type="submission" date="2019-06" db="EMBL/GenBank/DDBJ databases">
        <title>Sequencing the genomes of 1000 actinobacteria strains.</title>
        <authorList>
            <person name="Klenk H.-P."/>
        </authorList>
    </citation>
    <scope>NUCLEOTIDE SEQUENCE [LARGE SCALE GENOMIC DNA]</scope>
    <source>
        <strain evidence="1 2">DSM 45301</strain>
    </source>
</reference>
<gene>
    <name evidence="1" type="ORF">FB558_7019</name>
</gene>
<dbReference type="Gene3D" id="3.30.450.150">
    <property type="entry name" value="Haem-degrading domain"/>
    <property type="match status" value="1"/>
</dbReference>
<dbReference type="SUPFAM" id="SSF143744">
    <property type="entry name" value="GlcG-like"/>
    <property type="match status" value="1"/>
</dbReference>
<dbReference type="InterPro" id="IPR010371">
    <property type="entry name" value="YBR137W-like"/>
</dbReference>
<evidence type="ECO:0000313" key="1">
    <source>
        <dbReference type="EMBL" id="TQM03991.1"/>
    </source>
</evidence>
<dbReference type="PANTHER" id="PTHR28255:SF1">
    <property type="entry name" value="UPF0303 PROTEIN YBR137W"/>
    <property type="match status" value="1"/>
</dbReference>
<name>A0A543D3T0_9PSEU</name>
<dbReference type="Proteomes" id="UP000315677">
    <property type="component" value="Unassembled WGS sequence"/>
</dbReference>
<comment type="caution">
    <text evidence="1">The sequence shown here is derived from an EMBL/GenBank/DDBJ whole genome shotgun (WGS) entry which is preliminary data.</text>
</comment>
<evidence type="ECO:0000313" key="2">
    <source>
        <dbReference type="Proteomes" id="UP000315677"/>
    </source>
</evidence>
<accession>A0A543D3T0</accession>
<dbReference type="InterPro" id="IPR038084">
    <property type="entry name" value="PduO/GlcC-like_sf"/>
</dbReference>